<organism evidence="2 3">
    <name type="scientific">Didymella exigua CBS 183.55</name>
    <dbReference type="NCBI Taxonomy" id="1150837"/>
    <lineage>
        <taxon>Eukaryota</taxon>
        <taxon>Fungi</taxon>
        <taxon>Dikarya</taxon>
        <taxon>Ascomycota</taxon>
        <taxon>Pezizomycotina</taxon>
        <taxon>Dothideomycetes</taxon>
        <taxon>Pleosporomycetidae</taxon>
        <taxon>Pleosporales</taxon>
        <taxon>Pleosporineae</taxon>
        <taxon>Didymellaceae</taxon>
        <taxon>Didymella</taxon>
    </lineage>
</organism>
<name>A0A6A5RH52_9PLEO</name>
<protein>
    <submittedName>
        <fullName evidence="2">Uncharacterized protein</fullName>
    </submittedName>
</protein>
<dbReference type="Proteomes" id="UP000800082">
    <property type="component" value="Unassembled WGS sequence"/>
</dbReference>
<reference evidence="2" key="1">
    <citation type="journal article" date="2020" name="Stud. Mycol.">
        <title>101 Dothideomycetes genomes: a test case for predicting lifestyles and emergence of pathogens.</title>
        <authorList>
            <person name="Haridas S."/>
            <person name="Albert R."/>
            <person name="Binder M."/>
            <person name="Bloem J."/>
            <person name="Labutti K."/>
            <person name="Salamov A."/>
            <person name="Andreopoulos B."/>
            <person name="Baker S."/>
            <person name="Barry K."/>
            <person name="Bills G."/>
            <person name="Bluhm B."/>
            <person name="Cannon C."/>
            <person name="Castanera R."/>
            <person name="Culley D."/>
            <person name="Daum C."/>
            <person name="Ezra D."/>
            <person name="Gonzalez J."/>
            <person name="Henrissat B."/>
            <person name="Kuo A."/>
            <person name="Liang C."/>
            <person name="Lipzen A."/>
            <person name="Lutzoni F."/>
            <person name="Magnuson J."/>
            <person name="Mondo S."/>
            <person name="Nolan M."/>
            <person name="Ohm R."/>
            <person name="Pangilinan J."/>
            <person name="Park H.-J."/>
            <person name="Ramirez L."/>
            <person name="Alfaro M."/>
            <person name="Sun H."/>
            <person name="Tritt A."/>
            <person name="Yoshinaga Y."/>
            <person name="Zwiers L.-H."/>
            <person name="Turgeon B."/>
            <person name="Goodwin S."/>
            <person name="Spatafora J."/>
            <person name="Crous P."/>
            <person name="Grigoriev I."/>
        </authorList>
    </citation>
    <scope>NUCLEOTIDE SEQUENCE</scope>
    <source>
        <strain evidence="2">CBS 183.55</strain>
    </source>
</reference>
<evidence type="ECO:0000313" key="2">
    <source>
        <dbReference type="EMBL" id="KAF1924937.1"/>
    </source>
</evidence>
<keyword evidence="3" id="KW-1185">Reference proteome</keyword>
<evidence type="ECO:0000313" key="3">
    <source>
        <dbReference type="Proteomes" id="UP000800082"/>
    </source>
</evidence>
<evidence type="ECO:0000256" key="1">
    <source>
        <dbReference type="SAM" id="MobiDB-lite"/>
    </source>
</evidence>
<dbReference type="AlphaFoldDB" id="A0A6A5RH52"/>
<sequence>MKGDPQFVILKHQAWMKSANFEDTILGAIVKEPLSPTTNYVPQSPGLSHCVQDGSATDFSIDGAGSKSNEFVASLTSIGNVKVSANKEDSLHLAGKYVRFKRIQQLEQFWADFKEDTNIKTIVPKWVKCQGDWPVCLVVGIMICEDVEYCTDVEESSQRQASGEVPIGHVVLASTGVNIGHVVDPKLSADSTKYAATAFRAKMGESSIFAVELKIVTTAWFSQRLALKEDGPKFDRTRLAGTESSEEEDEEDRPIALKDLILEDLDADTIKDMTK</sequence>
<feature type="region of interest" description="Disordered" evidence="1">
    <location>
        <begin position="235"/>
        <end position="254"/>
    </location>
</feature>
<dbReference type="EMBL" id="ML978989">
    <property type="protein sequence ID" value="KAF1924937.1"/>
    <property type="molecule type" value="Genomic_DNA"/>
</dbReference>
<proteinExistence type="predicted"/>
<dbReference type="GeneID" id="54351395"/>
<dbReference type="RefSeq" id="XP_033445189.1">
    <property type="nucleotide sequence ID" value="XM_033593727.1"/>
</dbReference>
<dbReference type="OrthoDB" id="5429909at2759"/>
<accession>A0A6A5RH52</accession>
<gene>
    <name evidence="2" type="ORF">M421DRAFT_424354</name>
</gene>